<dbReference type="Pfam" id="PF13568">
    <property type="entry name" value="OMP_b-brl_2"/>
    <property type="match status" value="1"/>
</dbReference>
<dbReference type="KEGG" id="fak:FUA48_08820"/>
<keyword evidence="4" id="KW-1185">Reference proteome</keyword>
<dbReference type="PROSITE" id="PS00695">
    <property type="entry name" value="ENT_VIR_OMP_2"/>
    <property type="match status" value="1"/>
</dbReference>
<dbReference type="AlphaFoldDB" id="A0A5B9FXX8"/>
<gene>
    <name evidence="3" type="ORF">FUA48_08820</name>
</gene>
<evidence type="ECO:0000259" key="2">
    <source>
        <dbReference type="Pfam" id="PF13568"/>
    </source>
</evidence>
<dbReference type="InterPro" id="IPR000758">
    <property type="entry name" value="Enterovir_OMP"/>
</dbReference>
<dbReference type="OrthoDB" id="947434at2"/>
<dbReference type="RefSeq" id="WP_147583188.1">
    <property type="nucleotide sequence ID" value="NZ_CP042831.1"/>
</dbReference>
<evidence type="ECO:0000256" key="1">
    <source>
        <dbReference type="SAM" id="SignalP"/>
    </source>
</evidence>
<dbReference type="Proteomes" id="UP000321222">
    <property type="component" value="Chromosome"/>
</dbReference>
<organism evidence="3 4">
    <name type="scientific">Flavobacterium alkalisoli</name>
    <dbReference type="NCBI Taxonomy" id="2602769"/>
    <lineage>
        <taxon>Bacteria</taxon>
        <taxon>Pseudomonadati</taxon>
        <taxon>Bacteroidota</taxon>
        <taxon>Flavobacteriia</taxon>
        <taxon>Flavobacteriales</taxon>
        <taxon>Flavobacteriaceae</taxon>
        <taxon>Flavobacterium</taxon>
    </lineage>
</organism>
<dbReference type="GO" id="GO:0044384">
    <property type="term" value="C:host outer membrane"/>
    <property type="evidence" value="ECO:0007669"/>
    <property type="project" value="InterPro"/>
</dbReference>
<feature type="chain" id="PRO_5022794955" evidence="1">
    <location>
        <begin position="24"/>
        <end position="204"/>
    </location>
</feature>
<feature type="domain" description="Outer membrane protein beta-barrel" evidence="2">
    <location>
        <begin position="30"/>
        <end position="186"/>
    </location>
</feature>
<dbReference type="EMBL" id="CP042831">
    <property type="protein sequence ID" value="QEE49682.1"/>
    <property type="molecule type" value="Genomic_DNA"/>
</dbReference>
<keyword evidence="1" id="KW-0732">Signal</keyword>
<evidence type="ECO:0000313" key="3">
    <source>
        <dbReference type="EMBL" id="QEE49682.1"/>
    </source>
</evidence>
<evidence type="ECO:0000313" key="4">
    <source>
        <dbReference type="Proteomes" id="UP000321222"/>
    </source>
</evidence>
<reference evidence="3 4" key="1">
    <citation type="submission" date="2019-08" db="EMBL/GenBank/DDBJ databases">
        <title>Flavobacterium alkalisoli sp. nov., isolated from rhizosphere soil of Suaeda salsa.</title>
        <authorList>
            <person name="Sun J.-Q."/>
            <person name="Xu L."/>
        </authorList>
    </citation>
    <scope>NUCLEOTIDE SEQUENCE [LARGE SCALE GENOMIC DNA]</scope>
    <source>
        <strain evidence="3 4">XS-5</strain>
    </source>
</reference>
<proteinExistence type="predicted"/>
<accession>A0A5B9FXX8</accession>
<dbReference type="InterPro" id="IPR025665">
    <property type="entry name" value="Beta-barrel_OMP_2"/>
</dbReference>
<feature type="signal peptide" evidence="1">
    <location>
        <begin position="1"/>
        <end position="23"/>
    </location>
</feature>
<sequence length="204" mass="22046">MKRLIKLFSVGFLFLGAVTTVNAQTNDSFTPKFGIKGGVNFATVSGDDFDSPDSRTSFHVGALVEFPLTEMFSLQAEALYSGQGFETDVDGGIFGGDGKVEYQLDYINVPVLAKVYILDGLSIEAGPQFGFKVNEEIDAEANADDGDLNVDEAEDFDFGVAAGITFETPMGLFATGRYTQGFTDIVNDRDVKNSVFQIGIGYKF</sequence>
<protein>
    <submittedName>
        <fullName evidence="3">PorT family protein</fullName>
    </submittedName>
</protein>
<name>A0A5B9FXX8_9FLAO</name>